<evidence type="ECO:0000259" key="2">
    <source>
        <dbReference type="PROSITE" id="PS50829"/>
    </source>
</evidence>
<dbReference type="InterPro" id="IPR003169">
    <property type="entry name" value="GYF"/>
</dbReference>
<dbReference type="InterPro" id="IPR039905">
    <property type="entry name" value="CD2BP2/Lin1"/>
</dbReference>
<dbReference type="PROSITE" id="PS50829">
    <property type="entry name" value="GYF"/>
    <property type="match status" value="1"/>
</dbReference>
<dbReference type="Pfam" id="PF02213">
    <property type="entry name" value="GYF"/>
    <property type="match status" value="1"/>
</dbReference>
<dbReference type="PANTHER" id="PTHR13138:SF3">
    <property type="entry name" value="CD2 ANTIGEN CYTOPLASMIC TAIL-BINDING PROTEIN 2"/>
    <property type="match status" value="1"/>
</dbReference>
<evidence type="ECO:0000313" key="3">
    <source>
        <dbReference type="EMBL" id="GJE87001.1"/>
    </source>
</evidence>
<feature type="compositionally biased region" description="Basic and acidic residues" evidence="1">
    <location>
        <begin position="93"/>
        <end position="117"/>
    </location>
</feature>
<dbReference type="SUPFAM" id="SSF55277">
    <property type="entry name" value="GYF domain"/>
    <property type="match status" value="1"/>
</dbReference>
<name>A0A9P3G2F2_9APHY</name>
<dbReference type="PANTHER" id="PTHR13138">
    <property type="entry name" value="PROTEIN LIN1"/>
    <property type="match status" value="1"/>
</dbReference>
<dbReference type="Proteomes" id="UP000703269">
    <property type="component" value="Unassembled WGS sequence"/>
</dbReference>
<dbReference type="EMBL" id="BPQB01000005">
    <property type="protein sequence ID" value="GJE87001.1"/>
    <property type="molecule type" value="Genomic_DNA"/>
</dbReference>
<feature type="compositionally biased region" description="Basic and acidic residues" evidence="1">
    <location>
        <begin position="209"/>
        <end position="227"/>
    </location>
</feature>
<dbReference type="GO" id="GO:0005682">
    <property type="term" value="C:U5 snRNP"/>
    <property type="evidence" value="ECO:0007669"/>
    <property type="project" value="InterPro"/>
</dbReference>
<comment type="caution">
    <text evidence="3">The sequence shown here is derived from an EMBL/GenBank/DDBJ whole genome shotgun (WGS) entry which is preliminary data.</text>
</comment>
<keyword evidence="4" id="KW-1185">Reference proteome</keyword>
<feature type="region of interest" description="Disordered" evidence="1">
    <location>
        <begin position="1"/>
        <end position="152"/>
    </location>
</feature>
<dbReference type="AlphaFoldDB" id="A0A9P3G2F2"/>
<feature type="compositionally biased region" description="Acidic residues" evidence="1">
    <location>
        <begin position="60"/>
        <end position="69"/>
    </location>
</feature>
<feature type="domain" description="GYF" evidence="2">
    <location>
        <begin position="346"/>
        <end position="401"/>
    </location>
</feature>
<feature type="region of interest" description="Disordered" evidence="1">
    <location>
        <begin position="254"/>
        <end position="293"/>
    </location>
</feature>
<sequence>MPPRAAQKRAPPSEDAAPHAQKKTRFVEPGDDPANFAEEVDAQLEDPRARRKGRVKTEGYDSDSSDEGESVVRSRRKDAAKAGEDDDDDMFATEDKAKDPEEDSAKKKEERFMRLGDIEGQEFGGRADGEDSTSEGEPEDEDDAERRKKAGMGFELSAFNMREEMEEGKFTEDGMYLRTVDPHSVHDKWMDGLDEREIKKARRQHRHMERIQKEKQDAEERELQQMGSKEDIEKALLPLLKKGETVLEALQRVGAKAKKHAPQQKKRPNNRTKRNGEDVQMDVEPTSKPKAETSEIDHITHLASTLMSLGDTDIYSKTYEELVRAVRAAGKVDKDWVPPSADIKYEYKWDVPGAEDGQVFGPFSEEEMQTWHKAQYFGIAGEKIKMRRVGGEWGAWDDVVV</sequence>
<gene>
    <name evidence="3" type="ORF">PsYK624_030840</name>
</gene>
<dbReference type="OrthoDB" id="331341at2759"/>
<organism evidence="3 4">
    <name type="scientific">Phanerochaete sordida</name>
    <dbReference type="NCBI Taxonomy" id="48140"/>
    <lineage>
        <taxon>Eukaryota</taxon>
        <taxon>Fungi</taxon>
        <taxon>Dikarya</taxon>
        <taxon>Basidiomycota</taxon>
        <taxon>Agaricomycotina</taxon>
        <taxon>Agaricomycetes</taxon>
        <taxon>Polyporales</taxon>
        <taxon>Phanerochaetaceae</taxon>
        <taxon>Phanerochaete</taxon>
    </lineage>
</organism>
<dbReference type="Gene3D" id="3.30.1490.40">
    <property type="match status" value="1"/>
</dbReference>
<dbReference type="InterPro" id="IPR035445">
    <property type="entry name" value="GYF-like_dom_sf"/>
</dbReference>
<feature type="region of interest" description="Disordered" evidence="1">
    <location>
        <begin position="201"/>
        <end position="227"/>
    </location>
</feature>
<accession>A0A9P3G2F2</accession>
<protein>
    <submittedName>
        <fullName evidence="3">GYF domain-containing protein</fullName>
    </submittedName>
</protein>
<feature type="compositionally biased region" description="Acidic residues" evidence="1">
    <location>
        <begin position="130"/>
        <end position="143"/>
    </location>
</feature>
<feature type="compositionally biased region" description="Basic residues" evidence="1">
    <location>
        <begin position="255"/>
        <end position="273"/>
    </location>
</feature>
<proteinExistence type="predicted"/>
<evidence type="ECO:0000313" key="4">
    <source>
        <dbReference type="Proteomes" id="UP000703269"/>
    </source>
</evidence>
<reference evidence="3 4" key="1">
    <citation type="submission" date="2021-08" db="EMBL/GenBank/DDBJ databases">
        <title>Draft Genome Sequence of Phanerochaete sordida strain YK-624.</title>
        <authorList>
            <person name="Mori T."/>
            <person name="Dohra H."/>
            <person name="Suzuki T."/>
            <person name="Kawagishi H."/>
            <person name="Hirai H."/>
        </authorList>
    </citation>
    <scope>NUCLEOTIDE SEQUENCE [LARGE SCALE GENOMIC DNA]</scope>
    <source>
        <strain evidence="3 4">YK-624</strain>
    </source>
</reference>
<evidence type="ECO:0000256" key="1">
    <source>
        <dbReference type="SAM" id="MobiDB-lite"/>
    </source>
</evidence>